<reference evidence="1 2" key="1">
    <citation type="journal article" date="2024" name="BMC Genomics">
        <title>De novo assembly and annotation of Popillia japonica's genome with initial clues to its potential as an invasive pest.</title>
        <authorList>
            <person name="Cucini C."/>
            <person name="Boschi S."/>
            <person name="Funari R."/>
            <person name="Cardaioli E."/>
            <person name="Iannotti N."/>
            <person name="Marturano G."/>
            <person name="Paoli F."/>
            <person name="Bruttini M."/>
            <person name="Carapelli A."/>
            <person name="Frati F."/>
            <person name="Nardi F."/>
        </authorList>
    </citation>
    <scope>NUCLEOTIDE SEQUENCE [LARGE SCALE GENOMIC DNA]</scope>
    <source>
        <strain evidence="1">DMR45628</strain>
    </source>
</reference>
<evidence type="ECO:0000313" key="2">
    <source>
        <dbReference type="Proteomes" id="UP001458880"/>
    </source>
</evidence>
<sequence>MTEKDTDQLTELVRKRSNLKAHLTRFETFLKTYSSEKEPELRLRLDKATPILDEVSKLSYRSEKEPELRLRLDKATPILDDYNLLQDSIEAIDDRQSNDREEFENKYFNIISIGNKIITESQIKTISNKTETNVSIESSTNNPMNLNVKLPKITLPETNNPMNLNVKLPKITLPEFDGSYDKWLMFSDAFKSLIAENQQLNLTQKFYYLRSCLKGEAEQVINALEASDSNYTVAWDLLRDRYENKRIIIHSHE</sequence>
<keyword evidence="2" id="KW-1185">Reference proteome</keyword>
<dbReference type="Pfam" id="PF03564">
    <property type="entry name" value="DUF1759"/>
    <property type="match status" value="1"/>
</dbReference>
<name>A0AAW1LY97_POPJA</name>
<dbReference type="PANTHER" id="PTHR22954">
    <property type="entry name" value="RETROVIRAL PROTEASE-RELATED"/>
    <property type="match status" value="1"/>
</dbReference>
<comment type="caution">
    <text evidence="1">The sequence shown here is derived from an EMBL/GenBank/DDBJ whole genome shotgun (WGS) entry which is preliminary data.</text>
</comment>
<organism evidence="1 2">
    <name type="scientific">Popillia japonica</name>
    <name type="common">Japanese beetle</name>
    <dbReference type="NCBI Taxonomy" id="7064"/>
    <lineage>
        <taxon>Eukaryota</taxon>
        <taxon>Metazoa</taxon>
        <taxon>Ecdysozoa</taxon>
        <taxon>Arthropoda</taxon>
        <taxon>Hexapoda</taxon>
        <taxon>Insecta</taxon>
        <taxon>Pterygota</taxon>
        <taxon>Neoptera</taxon>
        <taxon>Endopterygota</taxon>
        <taxon>Coleoptera</taxon>
        <taxon>Polyphaga</taxon>
        <taxon>Scarabaeiformia</taxon>
        <taxon>Scarabaeidae</taxon>
        <taxon>Rutelinae</taxon>
        <taxon>Popillia</taxon>
    </lineage>
</organism>
<dbReference type="EMBL" id="JASPKY010000084">
    <property type="protein sequence ID" value="KAK9738662.1"/>
    <property type="molecule type" value="Genomic_DNA"/>
</dbReference>
<dbReference type="InterPro" id="IPR005312">
    <property type="entry name" value="DUF1759"/>
</dbReference>
<accession>A0AAW1LY97</accession>
<proteinExistence type="predicted"/>
<dbReference type="PANTHER" id="PTHR22954:SF3">
    <property type="entry name" value="PROTEIN CBG08539"/>
    <property type="match status" value="1"/>
</dbReference>
<evidence type="ECO:0000313" key="1">
    <source>
        <dbReference type="EMBL" id="KAK9738662.1"/>
    </source>
</evidence>
<dbReference type="Proteomes" id="UP001458880">
    <property type="component" value="Unassembled WGS sequence"/>
</dbReference>
<dbReference type="AlphaFoldDB" id="A0AAW1LY97"/>
<protein>
    <submittedName>
        <fullName evidence="1">Uncharacterized protein</fullName>
    </submittedName>
</protein>
<gene>
    <name evidence="1" type="ORF">QE152_g9674</name>
</gene>